<organism evidence="12 13">
    <name type="scientific">Geoglobus acetivorans</name>
    <dbReference type="NCBI Taxonomy" id="565033"/>
    <lineage>
        <taxon>Archaea</taxon>
        <taxon>Methanobacteriati</taxon>
        <taxon>Methanobacteriota</taxon>
        <taxon>Archaeoglobi</taxon>
        <taxon>Archaeoglobales</taxon>
        <taxon>Archaeoglobaceae</taxon>
        <taxon>Geoglobus</taxon>
    </lineage>
</organism>
<dbReference type="GO" id="GO:0005525">
    <property type="term" value="F:GTP binding"/>
    <property type="evidence" value="ECO:0007669"/>
    <property type="project" value="UniProtKB-KW"/>
</dbReference>
<evidence type="ECO:0000256" key="3">
    <source>
        <dbReference type="ARBA" id="ARBA00022679"/>
    </source>
</evidence>
<evidence type="ECO:0000313" key="12">
    <source>
        <dbReference type="EMBL" id="AIY91195.1"/>
    </source>
</evidence>
<keyword evidence="4" id="KW-0548">Nucleotidyltransferase</keyword>
<dbReference type="PANTHER" id="PTHR46390">
    <property type="entry name" value="MANNOSE-1-PHOSPHATE GUANYLYLTRANSFERASE"/>
    <property type="match status" value="1"/>
</dbReference>
<keyword evidence="3 12" id="KW-0808">Transferase</keyword>
<dbReference type="GO" id="GO:0004475">
    <property type="term" value="F:mannose-1-phosphate guanylyltransferase (GTP) activity"/>
    <property type="evidence" value="ECO:0007669"/>
    <property type="project" value="UniProtKB-EC"/>
</dbReference>
<dbReference type="Pfam" id="PF01050">
    <property type="entry name" value="MannoseP_isomer"/>
    <property type="match status" value="1"/>
</dbReference>
<dbReference type="AlphaFoldDB" id="A0A0A7GGK3"/>
<dbReference type="SUPFAM" id="SSF51182">
    <property type="entry name" value="RmlC-like cupins"/>
    <property type="match status" value="1"/>
</dbReference>
<dbReference type="eggNOG" id="arCOG02427">
    <property type="taxonomic scope" value="Archaea"/>
</dbReference>
<evidence type="ECO:0000256" key="6">
    <source>
        <dbReference type="ARBA" id="ARBA00023134"/>
    </source>
</evidence>
<dbReference type="Proteomes" id="UP000030624">
    <property type="component" value="Chromosome"/>
</dbReference>
<keyword evidence="12" id="KW-0413">Isomerase</keyword>
<dbReference type="HOGENOM" id="CLU_035527_1_0_2"/>
<feature type="domain" description="Mannose-6-phosphate isomerase type II C-terminal" evidence="10">
    <location>
        <begin position="322"/>
        <end position="436"/>
    </location>
</feature>
<dbReference type="EMBL" id="CP009552">
    <property type="protein sequence ID" value="AIY91195.1"/>
    <property type="molecule type" value="Genomic_DNA"/>
</dbReference>
<evidence type="ECO:0000259" key="11">
    <source>
        <dbReference type="Pfam" id="PF22640"/>
    </source>
</evidence>
<dbReference type="InterPro" id="IPR001538">
    <property type="entry name" value="Man6P_isomerase-2_C"/>
</dbReference>
<dbReference type="Pfam" id="PF22640">
    <property type="entry name" value="ManC_GMP_beta-helix"/>
    <property type="match status" value="1"/>
</dbReference>
<reference evidence="12 13" key="1">
    <citation type="journal article" date="2015" name="Appl. Environ. Microbiol.">
        <title>The Geoglobus acetivorans genome: Fe(III) reduction, acetate utilization, autotrophic growth, and degradation of aromatic compounds in a hyperthermophilic archaeon.</title>
        <authorList>
            <person name="Mardanov A.V."/>
            <person name="Slododkina G.B."/>
            <person name="Slobodkin A.I."/>
            <person name="Beletsky A.V."/>
            <person name="Gavrilov S.N."/>
            <person name="Kublanov I.V."/>
            <person name="Bonch-Osmolovskaya E.A."/>
            <person name="Skryabin K.G."/>
            <person name="Ravin N.V."/>
        </authorList>
    </citation>
    <scope>NUCLEOTIDE SEQUENCE [LARGE SCALE GENOMIC DNA]</scope>
    <source>
        <strain evidence="12 13">SBH6</strain>
    </source>
</reference>
<name>A0A0A7GGK3_GEOAI</name>
<proteinExistence type="inferred from homology"/>
<gene>
    <name evidence="12" type="ORF">GACE_2174</name>
</gene>
<comment type="similarity">
    <text evidence="1 8">Belongs to the mannose-6-phosphate isomerase type 2 family.</text>
</comment>
<evidence type="ECO:0000256" key="8">
    <source>
        <dbReference type="RuleBase" id="RU004190"/>
    </source>
</evidence>
<evidence type="ECO:0000259" key="10">
    <source>
        <dbReference type="Pfam" id="PF01050"/>
    </source>
</evidence>
<dbReference type="InterPro" id="IPR005835">
    <property type="entry name" value="NTP_transferase_dom"/>
</dbReference>
<keyword evidence="5" id="KW-0547">Nucleotide-binding</keyword>
<sequence length="443" mass="50572">MKAVILSGGKGTRLFPLSRGKYPKQYLKIFDSRSLFQMTVERAESFADGIVVITNEDQKFIVMDQLDEIGCEAEVIVEPVSKNTFAAVLMASVVADGDFVVMPSDHFMRGDFSKYVRIAEKYVRDYVITFGVKPSKPHTGYGYIKPGEQHGEIFRVEKFTEKPDYDTAKEYIAQGYLWNSGIFAMSSEVLKSEVERLYPGLYGLFESDAEKGYEKCPETSFDYAVMEKTGKAGVIELDIFWNDLGSFDSIYEILEKDENGNAVRGEVFQIDSGNNLIVSERFVSSIGLRDYLVVDTRDALLICKRGEAQKVRDVVKYLRERGDERADFHTTVHRPWGSFTLLERGENYWIKVITVKPGRKLSFQRHMHRSEHWIVVRGMAKVIRDGEEYFLRPGESTFVPAGVKHRLENPGKIELEMIEVAIGDYLAEDDIERFDDEYGRNGA</sequence>
<dbReference type="GO" id="GO:0016853">
    <property type="term" value="F:isomerase activity"/>
    <property type="evidence" value="ECO:0007669"/>
    <property type="project" value="UniProtKB-KW"/>
</dbReference>
<evidence type="ECO:0000256" key="7">
    <source>
        <dbReference type="ARBA" id="ARBA00047343"/>
    </source>
</evidence>
<dbReference type="Gene3D" id="3.90.550.10">
    <property type="entry name" value="Spore Coat Polysaccharide Biosynthesis Protein SpsA, Chain A"/>
    <property type="match status" value="1"/>
</dbReference>
<dbReference type="InterPro" id="IPR014710">
    <property type="entry name" value="RmlC-like_jellyroll"/>
</dbReference>
<dbReference type="PANTHER" id="PTHR46390:SF1">
    <property type="entry name" value="MANNOSE-1-PHOSPHATE GUANYLYLTRANSFERASE"/>
    <property type="match status" value="1"/>
</dbReference>
<evidence type="ECO:0000256" key="4">
    <source>
        <dbReference type="ARBA" id="ARBA00022695"/>
    </source>
</evidence>
<protein>
    <recommendedName>
        <fullName evidence="2">mannose-1-phosphate guanylyltransferase</fullName>
        <ecNumber evidence="2">2.7.7.13</ecNumber>
    </recommendedName>
</protein>
<dbReference type="GO" id="GO:0000271">
    <property type="term" value="P:polysaccharide biosynthetic process"/>
    <property type="evidence" value="ECO:0007669"/>
    <property type="project" value="InterPro"/>
</dbReference>
<evidence type="ECO:0000256" key="1">
    <source>
        <dbReference type="ARBA" id="ARBA00006115"/>
    </source>
</evidence>
<dbReference type="CDD" id="cd02509">
    <property type="entry name" value="GDP-M1P_Guanylyltransferase"/>
    <property type="match status" value="1"/>
</dbReference>
<dbReference type="InterPro" id="IPR011051">
    <property type="entry name" value="RmlC_Cupin_sf"/>
</dbReference>
<dbReference type="RefSeq" id="WP_048093315.1">
    <property type="nucleotide sequence ID" value="NZ_CP009552.1"/>
</dbReference>
<dbReference type="InterPro" id="IPR054566">
    <property type="entry name" value="ManC/GMP-like_b-helix"/>
</dbReference>
<accession>A0A0A7GGK3</accession>
<dbReference type="GeneID" id="24798736"/>
<dbReference type="SUPFAM" id="SSF53448">
    <property type="entry name" value="Nucleotide-diphospho-sugar transferases"/>
    <property type="match status" value="1"/>
</dbReference>
<dbReference type="InterPro" id="IPR049577">
    <property type="entry name" value="GMPP_N"/>
</dbReference>
<evidence type="ECO:0000313" key="13">
    <source>
        <dbReference type="Proteomes" id="UP000030624"/>
    </source>
</evidence>
<dbReference type="STRING" id="565033.GACE_2174"/>
<dbReference type="EC" id="2.7.7.13" evidence="2"/>
<dbReference type="InterPro" id="IPR051161">
    <property type="entry name" value="Mannose-6P_isomerase_type2"/>
</dbReference>
<evidence type="ECO:0000259" key="9">
    <source>
        <dbReference type="Pfam" id="PF00483"/>
    </source>
</evidence>
<dbReference type="InterPro" id="IPR006375">
    <property type="entry name" value="Man1P_GuaTrfase/Man6P_Isoase"/>
</dbReference>
<dbReference type="CDD" id="cd02213">
    <property type="entry name" value="cupin_PMI_typeII_C"/>
    <property type="match status" value="1"/>
</dbReference>
<evidence type="ECO:0000256" key="5">
    <source>
        <dbReference type="ARBA" id="ARBA00022741"/>
    </source>
</evidence>
<keyword evidence="6" id="KW-0342">GTP-binding</keyword>
<dbReference type="Gene3D" id="2.60.120.10">
    <property type="entry name" value="Jelly Rolls"/>
    <property type="match status" value="1"/>
</dbReference>
<evidence type="ECO:0000256" key="2">
    <source>
        <dbReference type="ARBA" id="ARBA00012387"/>
    </source>
</evidence>
<dbReference type="Pfam" id="PF00483">
    <property type="entry name" value="NTP_transferase"/>
    <property type="match status" value="1"/>
</dbReference>
<comment type="catalytic activity">
    <reaction evidence="7">
        <text>alpha-D-mannose 1-phosphate + GTP + H(+) = GDP-alpha-D-mannose + diphosphate</text>
        <dbReference type="Rhea" id="RHEA:15229"/>
        <dbReference type="ChEBI" id="CHEBI:15378"/>
        <dbReference type="ChEBI" id="CHEBI:33019"/>
        <dbReference type="ChEBI" id="CHEBI:37565"/>
        <dbReference type="ChEBI" id="CHEBI:57527"/>
        <dbReference type="ChEBI" id="CHEBI:58409"/>
        <dbReference type="EC" id="2.7.7.13"/>
    </reaction>
</comment>
<dbReference type="NCBIfam" id="TIGR01479">
    <property type="entry name" value="GMP_PMI"/>
    <property type="match status" value="1"/>
</dbReference>
<feature type="domain" description="MannoseP isomerase/GMP-like beta-helix" evidence="11">
    <location>
        <begin position="265"/>
        <end position="318"/>
    </location>
</feature>
<dbReference type="GO" id="GO:0009298">
    <property type="term" value="P:GDP-mannose biosynthetic process"/>
    <property type="evidence" value="ECO:0007669"/>
    <property type="project" value="TreeGrafter"/>
</dbReference>
<dbReference type="KEGG" id="gac:GACE_2174"/>
<dbReference type="FunFam" id="2.60.120.10:FF:000032">
    <property type="entry name" value="Mannose-1-phosphate guanylyltransferase/mannose-6-phosphate isomerase"/>
    <property type="match status" value="1"/>
</dbReference>
<dbReference type="InterPro" id="IPR029044">
    <property type="entry name" value="Nucleotide-diphossugar_trans"/>
</dbReference>
<feature type="domain" description="Nucleotidyl transferase" evidence="9">
    <location>
        <begin position="2"/>
        <end position="258"/>
    </location>
</feature>